<keyword evidence="1" id="KW-0812">Transmembrane</keyword>
<evidence type="ECO:0000313" key="3">
    <source>
        <dbReference type="Proteomes" id="UP001476798"/>
    </source>
</evidence>
<keyword evidence="1" id="KW-0472">Membrane</keyword>
<protein>
    <submittedName>
        <fullName evidence="2">Uncharacterized protein</fullName>
    </submittedName>
</protein>
<reference evidence="2 3" key="1">
    <citation type="submission" date="2021-06" db="EMBL/GenBank/DDBJ databases">
        <authorList>
            <person name="Palmer J.M."/>
        </authorList>
    </citation>
    <scope>NUCLEOTIDE SEQUENCE [LARGE SCALE GENOMIC DNA]</scope>
    <source>
        <strain evidence="2 3">GA_2019</strain>
        <tissue evidence="2">Muscle</tissue>
    </source>
</reference>
<accession>A0ABV0N2C5</accession>
<proteinExistence type="predicted"/>
<gene>
    <name evidence="2" type="ORF">GOODEAATRI_012979</name>
</gene>
<sequence>MDSTLANSTPPSPFCDSFRYWLFQSIIGFLGTCLSACPIWAQKGWSTVCRWHEKVFAEVVQKMSSHRFYSTPQCLVELEKLKCNYKNIKDHNGQTGSNRSLLEVIMCYSECLFYFACCNVKLISC</sequence>
<keyword evidence="3" id="KW-1185">Reference proteome</keyword>
<dbReference type="Proteomes" id="UP001476798">
    <property type="component" value="Unassembled WGS sequence"/>
</dbReference>
<feature type="transmembrane region" description="Helical" evidence="1">
    <location>
        <begin position="20"/>
        <end position="41"/>
    </location>
</feature>
<organism evidence="2 3">
    <name type="scientific">Goodea atripinnis</name>
    <dbReference type="NCBI Taxonomy" id="208336"/>
    <lineage>
        <taxon>Eukaryota</taxon>
        <taxon>Metazoa</taxon>
        <taxon>Chordata</taxon>
        <taxon>Craniata</taxon>
        <taxon>Vertebrata</taxon>
        <taxon>Euteleostomi</taxon>
        <taxon>Actinopterygii</taxon>
        <taxon>Neopterygii</taxon>
        <taxon>Teleostei</taxon>
        <taxon>Neoteleostei</taxon>
        <taxon>Acanthomorphata</taxon>
        <taxon>Ovalentaria</taxon>
        <taxon>Atherinomorphae</taxon>
        <taxon>Cyprinodontiformes</taxon>
        <taxon>Goodeidae</taxon>
        <taxon>Goodea</taxon>
    </lineage>
</organism>
<name>A0ABV0N2C5_9TELE</name>
<evidence type="ECO:0000256" key="1">
    <source>
        <dbReference type="SAM" id="Phobius"/>
    </source>
</evidence>
<dbReference type="EMBL" id="JAHRIO010020843">
    <property type="protein sequence ID" value="MEQ2165044.1"/>
    <property type="molecule type" value="Genomic_DNA"/>
</dbReference>
<keyword evidence="1" id="KW-1133">Transmembrane helix</keyword>
<evidence type="ECO:0000313" key="2">
    <source>
        <dbReference type="EMBL" id="MEQ2165044.1"/>
    </source>
</evidence>
<comment type="caution">
    <text evidence="2">The sequence shown here is derived from an EMBL/GenBank/DDBJ whole genome shotgun (WGS) entry which is preliminary data.</text>
</comment>